<name>A0A9X1LGV1_9FLAO</name>
<dbReference type="RefSeq" id="WP_229337736.1">
    <property type="nucleotide sequence ID" value="NZ_JAJBZG010000001.1"/>
</dbReference>
<dbReference type="AlphaFoldDB" id="A0A9X1LGV1"/>
<proteinExistence type="predicted"/>
<gene>
    <name evidence="1" type="ORF">LGQ90_02375</name>
</gene>
<dbReference type="Proteomes" id="UP001139414">
    <property type="component" value="Unassembled WGS sequence"/>
</dbReference>
<reference evidence="1" key="1">
    <citation type="submission" date="2021-10" db="EMBL/GenBank/DDBJ databases">
        <title>Gramella sp. ASW11-100T, isolated from marine sediment.</title>
        <authorList>
            <person name="Xia C."/>
        </authorList>
    </citation>
    <scope>NUCLEOTIDE SEQUENCE</scope>
    <source>
        <strain evidence="1">ASW11-100</strain>
    </source>
</reference>
<protein>
    <submittedName>
        <fullName evidence="1">Uncharacterized protein</fullName>
    </submittedName>
</protein>
<evidence type="ECO:0000313" key="1">
    <source>
        <dbReference type="EMBL" id="MCB7480099.1"/>
    </source>
</evidence>
<dbReference type="SUPFAM" id="SSF160574">
    <property type="entry name" value="BT0923-like"/>
    <property type="match status" value="1"/>
</dbReference>
<organism evidence="1 2">
    <name type="scientific">Christiangramia sediminis</name>
    <dbReference type="NCBI Taxonomy" id="2881336"/>
    <lineage>
        <taxon>Bacteria</taxon>
        <taxon>Pseudomonadati</taxon>
        <taxon>Bacteroidota</taxon>
        <taxon>Flavobacteriia</taxon>
        <taxon>Flavobacteriales</taxon>
        <taxon>Flavobacteriaceae</taxon>
        <taxon>Christiangramia</taxon>
    </lineage>
</organism>
<comment type="caution">
    <text evidence="1">The sequence shown here is derived from an EMBL/GenBank/DDBJ whole genome shotgun (WGS) entry which is preliminary data.</text>
</comment>
<keyword evidence="2" id="KW-1185">Reference proteome</keyword>
<dbReference type="EMBL" id="JAJBZG010000001">
    <property type="protein sequence ID" value="MCB7480099.1"/>
    <property type="molecule type" value="Genomic_DNA"/>
</dbReference>
<sequence length="184" mass="20968">MKKISTLILVFGWVLFSYSQNVIQLEETRLNFDPTAEIVFEDYENGIVRVKEKFTTQFQSDAIGFMKKNFDVLRYIEAQNDISGNLIVTAKSSKGYMTAIFNEDGEMVKNYQQFKDIALPYAIRNQVYSQYIGWTITSNKYIASGLGDHIDKQKYNVKLQKGKEKTKMKIVPGASVSGVASIDK</sequence>
<evidence type="ECO:0000313" key="2">
    <source>
        <dbReference type="Proteomes" id="UP001139414"/>
    </source>
</evidence>
<accession>A0A9X1LGV1</accession>